<dbReference type="InterPro" id="IPR008407">
    <property type="entry name" value="Brnchd-chn_aa_trnsp_AzlD"/>
</dbReference>
<comment type="caution">
    <text evidence="2">The sequence shown here is derived from an EMBL/GenBank/DDBJ whole genome shotgun (WGS) entry which is preliminary data.</text>
</comment>
<sequence length="105" mass="10790">MSTGIWFWILLACAVAFLTKLVGHLVPARLLEDERMTRVAGALTIGLLASLVAMNTVSSGQQVVLDARLGALVAAAIALVLRAPFLVVVLVGAGAAALLRLTGIG</sequence>
<feature type="transmembrane region" description="Helical" evidence="1">
    <location>
        <begin position="69"/>
        <end position="99"/>
    </location>
</feature>
<accession>A0A7M4DS32</accession>
<keyword evidence="3" id="KW-1185">Reference proteome</keyword>
<organism evidence="2 3">
    <name type="scientific">Occultella aeris</name>
    <dbReference type="NCBI Taxonomy" id="2761496"/>
    <lineage>
        <taxon>Bacteria</taxon>
        <taxon>Bacillati</taxon>
        <taxon>Actinomycetota</taxon>
        <taxon>Actinomycetes</taxon>
        <taxon>Micrococcales</taxon>
        <taxon>Ruaniaceae</taxon>
        <taxon>Occultella</taxon>
    </lineage>
</organism>
<evidence type="ECO:0000313" key="3">
    <source>
        <dbReference type="Proteomes" id="UP000419743"/>
    </source>
</evidence>
<dbReference type="Pfam" id="PF05437">
    <property type="entry name" value="AzlD"/>
    <property type="match status" value="1"/>
</dbReference>
<evidence type="ECO:0000313" key="2">
    <source>
        <dbReference type="EMBL" id="VZO40276.1"/>
    </source>
</evidence>
<dbReference type="AlphaFoldDB" id="A0A7M4DS32"/>
<dbReference type="EMBL" id="CACRYJ010000068">
    <property type="protein sequence ID" value="VZO40276.1"/>
    <property type="molecule type" value="Genomic_DNA"/>
</dbReference>
<keyword evidence="1" id="KW-0812">Transmembrane</keyword>
<gene>
    <name evidence="2" type="ORF">HALOF300_04979</name>
</gene>
<feature type="transmembrane region" description="Helical" evidence="1">
    <location>
        <begin position="39"/>
        <end position="57"/>
    </location>
</feature>
<protein>
    <submittedName>
        <fullName evidence="2">Branched-chain amino acid transport protein (AzlD)</fullName>
    </submittedName>
</protein>
<proteinExistence type="predicted"/>
<reference evidence="2 3" key="1">
    <citation type="submission" date="2019-11" db="EMBL/GenBank/DDBJ databases">
        <authorList>
            <person name="Criscuolo A."/>
        </authorList>
    </citation>
    <scope>NUCLEOTIDE SEQUENCE [LARGE SCALE GENOMIC DNA]</scope>
    <source>
        <strain evidence="2">CIP111667</strain>
    </source>
</reference>
<keyword evidence="1" id="KW-0472">Membrane</keyword>
<dbReference type="Proteomes" id="UP000419743">
    <property type="component" value="Unassembled WGS sequence"/>
</dbReference>
<name>A0A7M4DS32_9MICO</name>
<feature type="transmembrane region" description="Helical" evidence="1">
    <location>
        <begin position="6"/>
        <end position="27"/>
    </location>
</feature>
<keyword evidence="1" id="KW-1133">Transmembrane helix</keyword>
<evidence type="ECO:0000256" key="1">
    <source>
        <dbReference type="SAM" id="Phobius"/>
    </source>
</evidence>
<dbReference type="RefSeq" id="WP_231955738.1">
    <property type="nucleotide sequence ID" value="NZ_CACRYJ010000068.1"/>
</dbReference>